<evidence type="ECO:0000256" key="1">
    <source>
        <dbReference type="ARBA" id="ARBA00004651"/>
    </source>
</evidence>
<evidence type="ECO:0000256" key="8">
    <source>
        <dbReference type="ARBA" id="ARBA00023170"/>
    </source>
</evidence>
<dbReference type="Gene3D" id="1.20.1070.10">
    <property type="entry name" value="Rhodopsin 7-helix transmembrane proteins"/>
    <property type="match status" value="1"/>
</dbReference>
<dbReference type="GO" id="GO:0004993">
    <property type="term" value="F:G protein-coupled serotonin receptor activity"/>
    <property type="evidence" value="ECO:0000318"/>
    <property type="project" value="GO_Central"/>
</dbReference>
<dbReference type="EnsemblMetazoa" id="HelroT121581">
    <property type="protein sequence ID" value="HelroP121581"/>
    <property type="gene ID" value="HelroG121581"/>
</dbReference>
<dbReference type="GO" id="GO:0005886">
    <property type="term" value="C:plasma membrane"/>
    <property type="evidence" value="ECO:0000318"/>
    <property type="project" value="GO_Central"/>
</dbReference>
<gene>
    <name evidence="13" type="primary">20195774</name>
</gene>
<dbReference type="KEGG" id="hro:HELRODRAFT_121581"/>
<dbReference type="GO" id="GO:0007268">
    <property type="term" value="P:chemical synaptic transmission"/>
    <property type="evidence" value="ECO:0000318"/>
    <property type="project" value="GO_Central"/>
</dbReference>
<dbReference type="GO" id="GO:0045202">
    <property type="term" value="C:synapse"/>
    <property type="evidence" value="ECO:0007669"/>
    <property type="project" value="GOC"/>
</dbReference>
<dbReference type="PANTHER" id="PTHR24248:SF125">
    <property type="entry name" value="DOPAMINE D2-LIKE RECEPTOR"/>
    <property type="match status" value="1"/>
</dbReference>
<dbReference type="PANTHER" id="PTHR24248">
    <property type="entry name" value="ADRENERGIC RECEPTOR-RELATED G-PROTEIN COUPLED RECEPTOR"/>
    <property type="match status" value="1"/>
</dbReference>
<evidence type="ECO:0000256" key="7">
    <source>
        <dbReference type="ARBA" id="ARBA00023157"/>
    </source>
</evidence>
<feature type="transmembrane region" description="Helical" evidence="11">
    <location>
        <begin position="28"/>
        <end position="48"/>
    </location>
</feature>
<dbReference type="SUPFAM" id="SSF81321">
    <property type="entry name" value="Family A G protein-coupled receptor-like"/>
    <property type="match status" value="1"/>
</dbReference>
<keyword evidence="14" id="KW-1185">Reference proteome</keyword>
<dbReference type="PROSITE" id="PS50262">
    <property type="entry name" value="G_PROTEIN_RECEP_F1_2"/>
    <property type="match status" value="1"/>
</dbReference>
<dbReference type="GO" id="GO:0030594">
    <property type="term" value="F:neurotransmitter receptor activity"/>
    <property type="evidence" value="ECO:0000318"/>
    <property type="project" value="GO_Central"/>
</dbReference>
<evidence type="ECO:0000256" key="10">
    <source>
        <dbReference type="RuleBase" id="RU000688"/>
    </source>
</evidence>
<accession>T1EGS4</accession>
<keyword evidence="5 10" id="KW-0297">G-protein coupled receptor</keyword>
<name>T1EGS4_HELRO</name>
<dbReference type="InterPro" id="IPR017452">
    <property type="entry name" value="GPCR_Rhodpsn_7TM"/>
</dbReference>
<dbReference type="GO" id="GO:0007210">
    <property type="term" value="P:serotonin receptor signaling pathway"/>
    <property type="evidence" value="ECO:0000318"/>
    <property type="project" value="GO_Central"/>
</dbReference>
<dbReference type="CTD" id="20195774"/>
<keyword evidence="8 10" id="KW-0675">Receptor</keyword>
<dbReference type="OMA" id="MISYSEW"/>
<evidence type="ECO:0000256" key="3">
    <source>
        <dbReference type="ARBA" id="ARBA00022692"/>
    </source>
</evidence>
<evidence type="ECO:0000256" key="5">
    <source>
        <dbReference type="ARBA" id="ARBA00023040"/>
    </source>
</evidence>
<reference evidence="13" key="3">
    <citation type="submission" date="2015-06" db="UniProtKB">
        <authorList>
            <consortium name="EnsemblMetazoa"/>
        </authorList>
    </citation>
    <scope>IDENTIFICATION</scope>
</reference>
<protein>
    <recommendedName>
        <fullName evidence="12">G-protein coupled receptors family 1 profile domain-containing protein</fullName>
    </recommendedName>
</protein>
<organism evidence="13 14">
    <name type="scientific">Helobdella robusta</name>
    <name type="common">Californian leech</name>
    <dbReference type="NCBI Taxonomy" id="6412"/>
    <lineage>
        <taxon>Eukaryota</taxon>
        <taxon>Metazoa</taxon>
        <taxon>Spiralia</taxon>
        <taxon>Lophotrochozoa</taxon>
        <taxon>Annelida</taxon>
        <taxon>Clitellata</taxon>
        <taxon>Hirudinea</taxon>
        <taxon>Rhynchobdellida</taxon>
        <taxon>Glossiphoniidae</taxon>
        <taxon>Helobdella</taxon>
    </lineage>
</organism>
<evidence type="ECO:0000313" key="13">
    <source>
        <dbReference type="EnsemblMetazoa" id="HelroP121581"/>
    </source>
</evidence>
<dbReference type="PROSITE" id="PS00237">
    <property type="entry name" value="G_PROTEIN_RECEP_F1_1"/>
    <property type="match status" value="1"/>
</dbReference>
<feature type="transmembrane region" description="Helical" evidence="11">
    <location>
        <begin position="111"/>
        <end position="131"/>
    </location>
</feature>
<dbReference type="EMBL" id="AMQM01007035">
    <property type="status" value="NOT_ANNOTATED_CDS"/>
    <property type="molecule type" value="Genomic_DNA"/>
</dbReference>
<dbReference type="HOGENOM" id="CLU_009579_11_1_1"/>
<reference evidence="14" key="1">
    <citation type="submission" date="2012-12" db="EMBL/GenBank/DDBJ databases">
        <authorList>
            <person name="Hellsten U."/>
            <person name="Grimwood J."/>
            <person name="Chapman J.A."/>
            <person name="Shapiro H."/>
            <person name="Aerts A."/>
            <person name="Otillar R.P."/>
            <person name="Terry A.Y."/>
            <person name="Boore J.L."/>
            <person name="Simakov O."/>
            <person name="Marletaz F."/>
            <person name="Cho S.-J."/>
            <person name="Edsinger-Gonzales E."/>
            <person name="Havlak P."/>
            <person name="Kuo D.-H."/>
            <person name="Larsson T."/>
            <person name="Lv J."/>
            <person name="Arendt D."/>
            <person name="Savage R."/>
            <person name="Osoegawa K."/>
            <person name="de Jong P."/>
            <person name="Lindberg D.R."/>
            <person name="Seaver E.C."/>
            <person name="Weisblat D.A."/>
            <person name="Putnam N.H."/>
            <person name="Grigoriev I.V."/>
            <person name="Rokhsar D.S."/>
        </authorList>
    </citation>
    <scope>NUCLEOTIDE SEQUENCE</scope>
</reference>
<evidence type="ECO:0000256" key="11">
    <source>
        <dbReference type="SAM" id="Phobius"/>
    </source>
</evidence>
<dbReference type="PRINTS" id="PR00237">
    <property type="entry name" value="GPCRRHODOPSN"/>
</dbReference>
<feature type="transmembrane region" description="Helical" evidence="11">
    <location>
        <begin position="255"/>
        <end position="276"/>
    </location>
</feature>
<evidence type="ECO:0000313" key="14">
    <source>
        <dbReference type="Proteomes" id="UP000015101"/>
    </source>
</evidence>
<keyword evidence="2" id="KW-1003">Cell membrane</keyword>
<dbReference type="InterPro" id="IPR000276">
    <property type="entry name" value="GPCR_Rhodpsn"/>
</dbReference>
<evidence type="ECO:0000259" key="12">
    <source>
        <dbReference type="PROSITE" id="PS50262"/>
    </source>
</evidence>
<reference evidence="14" key="2">
    <citation type="journal article" date="2013" name="Nature">
        <title>Insights into bilaterian evolution from three spiralian genomes.</title>
        <authorList>
            <person name="Simakov O."/>
            <person name="Marletaz F."/>
            <person name="Cho S.J."/>
            <person name="Edsinger-Gonzales E."/>
            <person name="Havlak P."/>
            <person name="Hellsten U."/>
            <person name="Kuo D.H."/>
            <person name="Larsson T."/>
            <person name="Lv J."/>
            <person name="Arendt D."/>
            <person name="Savage R."/>
            <person name="Osoegawa K."/>
            <person name="de Jong P."/>
            <person name="Grimwood J."/>
            <person name="Chapman J.A."/>
            <person name="Shapiro H."/>
            <person name="Aerts A."/>
            <person name="Otillar R.P."/>
            <person name="Terry A.Y."/>
            <person name="Boore J.L."/>
            <person name="Grigoriev I.V."/>
            <person name="Lindberg D.R."/>
            <person name="Seaver E.C."/>
            <person name="Weisblat D.A."/>
            <person name="Putnam N.H."/>
            <person name="Rokhsar D.S."/>
        </authorList>
    </citation>
    <scope>NUCLEOTIDE SEQUENCE</scope>
</reference>
<dbReference type="Proteomes" id="UP000015101">
    <property type="component" value="Unassembled WGS sequence"/>
</dbReference>
<keyword evidence="6 11" id="KW-0472">Membrane</keyword>
<dbReference type="eggNOG" id="KOG3656">
    <property type="taxonomic scope" value="Eukaryota"/>
</dbReference>
<keyword evidence="3 10" id="KW-0812">Transmembrane</keyword>
<comment type="subcellular location">
    <subcellularLocation>
        <location evidence="1">Cell membrane</location>
        <topology evidence="1">Multi-pass membrane protein</topology>
    </subcellularLocation>
</comment>
<sequence length="329" mass="37139">MVLIVVAAILGNGLVCLAVYCNSKLRNMFNYFLVSLAISDLMSALFIMPMSIFKTSTDHVIIPKLMCVTWYSLDVLFTSSSICHLCMISVDRYLTLTYPLKYGHSKKKKHTLMKIALVWIISICIAGPLFALTWIDKEPLVNGTDNSRDGISFYLPLLIMTIMYALTVRALRLQVQERRRLEATTTAATTSRSSTATLNIGDNFSKKSSFSSSFRISPSFRRIVFPNQKRKASAPAVASMAAAADCKQDLYCQKVLGILFVVFVACYLPFFALYLVRGVCDRCRPYITVEILVALEWVAYSAALINPIIYHVFNPDFRRTFQQLLRCRC</sequence>
<evidence type="ECO:0000256" key="9">
    <source>
        <dbReference type="ARBA" id="ARBA00023224"/>
    </source>
</evidence>
<evidence type="ECO:0000256" key="2">
    <source>
        <dbReference type="ARBA" id="ARBA00022475"/>
    </source>
</evidence>
<dbReference type="GO" id="GO:0007187">
    <property type="term" value="P:G protein-coupled receptor signaling pathway, coupled to cyclic nucleotide second messenger"/>
    <property type="evidence" value="ECO:0000318"/>
    <property type="project" value="GO_Central"/>
</dbReference>
<evidence type="ECO:0000256" key="4">
    <source>
        <dbReference type="ARBA" id="ARBA00022989"/>
    </source>
</evidence>
<keyword evidence="7" id="KW-1015">Disulfide bond</keyword>
<dbReference type="AlphaFoldDB" id="T1EGS4"/>
<dbReference type="GO" id="GO:0030425">
    <property type="term" value="C:dendrite"/>
    <property type="evidence" value="ECO:0000318"/>
    <property type="project" value="GO_Central"/>
</dbReference>
<feature type="transmembrane region" description="Helical" evidence="11">
    <location>
        <begin position="291"/>
        <end position="313"/>
    </location>
</feature>
<keyword evidence="9 10" id="KW-0807">Transducer</keyword>
<dbReference type="Pfam" id="PF00001">
    <property type="entry name" value="7tm_1"/>
    <property type="match status" value="2"/>
</dbReference>
<dbReference type="STRING" id="6412.T1EGS4"/>
<comment type="similarity">
    <text evidence="10">Belongs to the G-protein coupled receptor 1 family.</text>
</comment>
<proteinExistence type="inferred from homology"/>
<keyword evidence="4 11" id="KW-1133">Transmembrane helix</keyword>
<evidence type="ECO:0000256" key="6">
    <source>
        <dbReference type="ARBA" id="ARBA00023136"/>
    </source>
</evidence>
<feature type="transmembrane region" description="Helical" evidence="11">
    <location>
        <begin position="151"/>
        <end position="171"/>
    </location>
</feature>
<feature type="domain" description="G-protein coupled receptors family 1 profile" evidence="12">
    <location>
        <begin position="11"/>
        <end position="310"/>
    </location>
</feature>
<dbReference type="OrthoDB" id="10034726at2759"/>